<dbReference type="GO" id="GO:0080044">
    <property type="term" value="F:quercetin 7-O-glucosyltransferase activity"/>
    <property type="evidence" value="ECO:0007669"/>
    <property type="project" value="TreeGrafter"/>
</dbReference>
<dbReference type="Proteomes" id="UP000197138">
    <property type="component" value="Unassembled WGS sequence"/>
</dbReference>
<sequence>MSHTCRSVMSLTRAPFCDLIEGLKKRAVLDPNSPAVSCILLDGFMTFSTGPASEKLGIPVVNLWTVPACVVMCLMQYSISWKRALIPLEWTSCRFVCTECGCGLEIGHYVKRDEVEKLVKELMEREKGKEMRKKGMERRKLAEEATAPYGSLSQNLDRLVHHILSI</sequence>
<dbReference type="Gene3D" id="3.40.50.2000">
    <property type="entry name" value="Glycogen Phosphorylase B"/>
    <property type="match status" value="2"/>
</dbReference>
<organism evidence="3 4">
    <name type="scientific">Punica granatum</name>
    <name type="common">Pomegranate</name>
    <dbReference type="NCBI Taxonomy" id="22663"/>
    <lineage>
        <taxon>Eukaryota</taxon>
        <taxon>Viridiplantae</taxon>
        <taxon>Streptophyta</taxon>
        <taxon>Embryophyta</taxon>
        <taxon>Tracheophyta</taxon>
        <taxon>Spermatophyta</taxon>
        <taxon>Magnoliopsida</taxon>
        <taxon>eudicotyledons</taxon>
        <taxon>Gunneridae</taxon>
        <taxon>Pentapetalae</taxon>
        <taxon>rosids</taxon>
        <taxon>malvids</taxon>
        <taxon>Myrtales</taxon>
        <taxon>Lythraceae</taxon>
        <taxon>Punica</taxon>
    </lineage>
</organism>
<accession>A0A218XYG1</accession>
<proteinExistence type="inferred from homology"/>
<dbReference type="PANTHER" id="PTHR11926:SF774">
    <property type="entry name" value="UDP-GLYCOSYLTRANSFERASE 85A1-RELATED"/>
    <property type="match status" value="1"/>
</dbReference>
<evidence type="ECO:0008006" key="5">
    <source>
        <dbReference type="Google" id="ProtNLM"/>
    </source>
</evidence>
<dbReference type="EMBL" id="MTKT01000605">
    <property type="protein sequence ID" value="OWM90014.1"/>
    <property type="molecule type" value="Genomic_DNA"/>
</dbReference>
<dbReference type="SUPFAM" id="SSF53756">
    <property type="entry name" value="UDP-Glycosyltransferase/glycogen phosphorylase"/>
    <property type="match status" value="2"/>
</dbReference>
<keyword evidence="2" id="KW-0808">Transferase</keyword>
<dbReference type="PANTHER" id="PTHR11926">
    <property type="entry name" value="GLUCOSYL/GLUCURONOSYL TRANSFERASES"/>
    <property type="match status" value="1"/>
</dbReference>
<dbReference type="GO" id="GO:0080043">
    <property type="term" value="F:quercetin 3-O-glucosyltransferase activity"/>
    <property type="evidence" value="ECO:0007669"/>
    <property type="project" value="TreeGrafter"/>
</dbReference>
<comment type="caution">
    <text evidence="3">The sequence shown here is derived from an EMBL/GenBank/DDBJ whole genome shotgun (WGS) entry which is preliminary data.</text>
</comment>
<evidence type="ECO:0000313" key="3">
    <source>
        <dbReference type="EMBL" id="OWM90014.1"/>
    </source>
</evidence>
<evidence type="ECO:0000256" key="2">
    <source>
        <dbReference type="ARBA" id="ARBA00022676"/>
    </source>
</evidence>
<name>A0A218XYG1_PUNGR</name>
<protein>
    <recommendedName>
        <fullName evidence="5">7-deoxyloganetin glucosyltransferase-like</fullName>
    </recommendedName>
</protein>
<evidence type="ECO:0000313" key="4">
    <source>
        <dbReference type="Proteomes" id="UP000197138"/>
    </source>
</evidence>
<keyword evidence="2" id="KW-0328">Glycosyltransferase</keyword>
<dbReference type="AlphaFoldDB" id="A0A218XYG1"/>
<reference evidence="4" key="1">
    <citation type="journal article" date="2017" name="Plant J.">
        <title>The pomegranate (Punica granatum L.) genome and the genomics of punicalagin biosynthesis.</title>
        <authorList>
            <person name="Qin G."/>
            <person name="Xu C."/>
            <person name="Ming R."/>
            <person name="Tang H."/>
            <person name="Guyot R."/>
            <person name="Kramer E.M."/>
            <person name="Hu Y."/>
            <person name="Yi X."/>
            <person name="Qi Y."/>
            <person name="Xu X."/>
            <person name="Gao Z."/>
            <person name="Pan H."/>
            <person name="Jian J."/>
            <person name="Tian Y."/>
            <person name="Yue Z."/>
            <person name="Xu Y."/>
        </authorList>
    </citation>
    <scope>NUCLEOTIDE SEQUENCE [LARGE SCALE GENOMIC DNA]</scope>
    <source>
        <strain evidence="4">cv. Dabenzi</strain>
    </source>
</reference>
<gene>
    <name evidence="3" type="ORF">CDL15_Pgr026927</name>
</gene>
<comment type="similarity">
    <text evidence="1">Belongs to the UDP-glycosyltransferase family.</text>
</comment>
<evidence type="ECO:0000256" key="1">
    <source>
        <dbReference type="ARBA" id="ARBA00009995"/>
    </source>
</evidence>